<evidence type="ECO:0000313" key="2">
    <source>
        <dbReference type="EMBL" id="KAK2730470.1"/>
    </source>
</evidence>
<proteinExistence type="predicted"/>
<keyword evidence="3" id="KW-1185">Reference proteome</keyword>
<dbReference type="AlphaFoldDB" id="A0AAE0CYJ7"/>
<dbReference type="EMBL" id="VYYT01000665">
    <property type="protein sequence ID" value="KAK2730470.1"/>
    <property type="molecule type" value="Genomic_DNA"/>
</dbReference>
<accession>A0AAE0CYJ7</accession>
<protein>
    <submittedName>
        <fullName evidence="2">Uncharacterized protein</fullName>
    </submittedName>
</protein>
<reference evidence="2" key="1">
    <citation type="submission" date="2023-02" db="EMBL/GenBank/DDBJ databases">
        <title>Colletotrichum kahawae CIFC_Que2 genome sequencing and assembly.</title>
        <authorList>
            <person name="Baroncelli R."/>
        </authorList>
    </citation>
    <scope>NUCLEOTIDE SEQUENCE</scope>
    <source>
        <strain evidence="2">CIFC_Que2</strain>
    </source>
</reference>
<feature type="region of interest" description="Disordered" evidence="1">
    <location>
        <begin position="1"/>
        <end position="20"/>
    </location>
</feature>
<gene>
    <name evidence="2" type="ORF">CKAH01_02298</name>
</gene>
<sequence length="227" mass="24023">MTGPAEYPHGAEPPAERPAGREVQCATGADYGRAGRHPGTATVPTTVDASTSATTNLNTHGHNRTTTGPDDKLLCGITLPVGAALISQKRRRTDDARGAHLPSFCPEPWLLARFTGPRTSLIPAVASYMLPSKTWTVSYRPELSGENSSAGARSGVFLARWNSEELPQQGRVQSRSNTADQTQPPSNHCLFRSVFSIHSLAILVYHPVAMPAEGASASPGVISEVGS</sequence>
<evidence type="ECO:0000313" key="3">
    <source>
        <dbReference type="Proteomes" id="UP001281614"/>
    </source>
</evidence>
<evidence type="ECO:0000256" key="1">
    <source>
        <dbReference type="SAM" id="MobiDB-lite"/>
    </source>
</evidence>
<dbReference type="Proteomes" id="UP001281614">
    <property type="component" value="Unassembled WGS sequence"/>
</dbReference>
<name>A0AAE0CYJ7_COLKA</name>
<organism evidence="2 3">
    <name type="scientific">Colletotrichum kahawae</name>
    <name type="common">Coffee berry disease fungus</name>
    <dbReference type="NCBI Taxonomy" id="34407"/>
    <lineage>
        <taxon>Eukaryota</taxon>
        <taxon>Fungi</taxon>
        <taxon>Dikarya</taxon>
        <taxon>Ascomycota</taxon>
        <taxon>Pezizomycotina</taxon>
        <taxon>Sordariomycetes</taxon>
        <taxon>Hypocreomycetidae</taxon>
        <taxon>Glomerellales</taxon>
        <taxon>Glomerellaceae</taxon>
        <taxon>Colletotrichum</taxon>
        <taxon>Colletotrichum gloeosporioides species complex</taxon>
    </lineage>
</organism>
<comment type="caution">
    <text evidence="2">The sequence shown here is derived from an EMBL/GenBank/DDBJ whole genome shotgun (WGS) entry which is preliminary data.</text>
</comment>